<gene>
    <name evidence="3" type="ORF">RJT34_24362</name>
</gene>
<accession>A0AAN9FMW6</accession>
<comment type="caution">
    <text evidence="3">The sequence shown here is derived from an EMBL/GenBank/DDBJ whole genome shotgun (WGS) entry which is preliminary data.</text>
</comment>
<dbReference type="EMBL" id="JAYKXN010000006">
    <property type="protein sequence ID" value="KAK7279314.1"/>
    <property type="molecule type" value="Genomic_DNA"/>
</dbReference>
<evidence type="ECO:0000259" key="1">
    <source>
        <dbReference type="Pfam" id="PF14576"/>
    </source>
</evidence>
<evidence type="ECO:0000313" key="3">
    <source>
        <dbReference type="EMBL" id="KAK7279314.1"/>
    </source>
</evidence>
<evidence type="ECO:0000313" key="4">
    <source>
        <dbReference type="Proteomes" id="UP001359559"/>
    </source>
</evidence>
<reference evidence="3 4" key="1">
    <citation type="submission" date="2024-01" db="EMBL/GenBank/DDBJ databases">
        <title>The genomes of 5 underutilized Papilionoideae crops provide insights into root nodulation and disease resistance.</title>
        <authorList>
            <person name="Yuan L."/>
        </authorList>
    </citation>
    <scope>NUCLEOTIDE SEQUENCE [LARGE SCALE GENOMIC DNA]</scope>
    <source>
        <strain evidence="3">LY-2023</strain>
        <tissue evidence="3">Leaf</tissue>
    </source>
</reference>
<proteinExistence type="predicted"/>
<keyword evidence="4" id="KW-1185">Reference proteome</keyword>
<dbReference type="InterPro" id="IPR039299">
    <property type="entry name" value="SEOA"/>
</dbReference>
<dbReference type="Pfam" id="PF14576">
    <property type="entry name" value="SEO_N"/>
    <property type="match status" value="1"/>
</dbReference>
<name>A0AAN9FMW6_CLITE</name>
<dbReference type="Pfam" id="PF14577">
    <property type="entry name" value="SEO_C"/>
    <property type="match status" value="1"/>
</dbReference>
<dbReference type="PANTHER" id="PTHR33232:SF21">
    <property type="entry name" value="SIEVE ELEMENT OCCLUSION-RELATED"/>
    <property type="match status" value="1"/>
</dbReference>
<dbReference type="GO" id="GO:0010088">
    <property type="term" value="P:phloem development"/>
    <property type="evidence" value="ECO:0007669"/>
    <property type="project" value="InterPro"/>
</dbReference>
<evidence type="ECO:0000259" key="2">
    <source>
        <dbReference type="Pfam" id="PF14577"/>
    </source>
</evidence>
<dbReference type="InterPro" id="IPR027942">
    <property type="entry name" value="SEO_N"/>
</dbReference>
<dbReference type="AlphaFoldDB" id="A0AAN9FMW6"/>
<sequence>MSNSKPNGSSLPQQKALLPNPFHLSESEILEKVYLTHTYDDQVCDTQSLFNVVSSVIFNSTRVVDIYILKRDVRNGFIDGKAPISSFKPEFPTLKLMSCQMITIHPGVENAHQTTMRILQQLRSFAWDAKALIALAAFSLEYGNFWNLYQLPPSDQLGNSLKVLNQIQNRQRQIVEINDSVVAVMEVVQKIKEWGTWSAEGYDTEDVPALSDALQEIPLVVYWAVASLVACNSNLMGFSNYTLSDFSDKLSPALRELNRHLNKCKQQIDDVEDYRRRKSNFRQPKDIVDFLKLLLHRNGSQDAHVSIYDGTTQNEVGVEVLKQKHVLLFISGLDSIADEIRLLNSIHDRLVEDPNDNKGFKKEEFKILWIPIVDRWDDERRQVFWSLRNCIKWYAVEYSSSLPGIRLIREDLNYADKPIVPVVNPQGIVINDDAMDLIFEWGIDAFPFRRSDGDLLALKWKWFWDEVKKTNLDTRVKGDRYIFIFGGNDSKWIHDFALAVERIKRHETIKRADAIIDYYQLGKDDHKIVPRFWIGIESKRHKKHYEKLDREIQEVVKSLLCLKQDAQGWAILSKGSNIKILGHAEPMYQTVAEFEIWKDKVLVKEGFDIAFKEYYDTKLKDLPAPQPCAFMNIDNYTSNVVATITCPNASCGRVMEVSSVNYKCCHRDDPHNVNV</sequence>
<dbReference type="PANTHER" id="PTHR33232">
    <property type="entry name" value="PROTEIN SIEVE ELEMENT OCCLUSION B-LIKE"/>
    <property type="match status" value="1"/>
</dbReference>
<feature type="domain" description="Sieve element occlusion N-terminal" evidence="1">
    <location>
        <begin position="25"/>
        <end position="284"/>
    </location>
</feature>
<dbReference type="InterPro" id="IPR027944">
    <property type="entry name" value="SEO_C"/>
</dbReference>
<organism evidence="3 4">
    <name type="scientific">Clitoria ternatea</name>
    <name type="common">Butterfly pea</name>
    <dbReference type="NCBI Taxonomy" id="43366"/>
    <lineage>
        <taxon>Eukaryota</taxon>
        <taxon>Viridiplantae</taxon>
        <taxon>Streptophyta</taxon>
        <taxon>Embryophyta</taxon>
        <taxon>Tracheophyta</taxon>
        <taxon>Spermatophyta</taxon>
        <taxon>Magnoliopsida</taxon>
        <taxon>eudicotyledons</taxon>
        <taxon>Gunneridae</taxon>
        <taxon>Pentapetalae</taxon>
        <taxon>rosids</taxon>
        <taxon>fabids</taxon>
        <taxon>Fabales</taxon>
        <taxon>Fabaceae</taxon>
        <taxon>Papilionoideae</taxon>
        <taxon>50 kb inversion clade</taxon>
        <taxon>NPAAA clade</taxon>
        <taxon>indigoferoid/millettioid clade</taxon>
        <taxon>Phaseoleae</taxon>
        <taxon>Clitoria</taxon>
    </lineage>
</organism>
<protein>
    <submittedName>
        <fullName evidence="3">Uncharacterized protein</fullName>
    </submittedName>
</protein>
<dbReference type="Proteomes" id="UP001359559">
    <property type="component" value="Unassembled WGS sequence"/>
</dbReference>
<feature type="domain" description="Sieve element occlusion C-terminal" evidence="2">
    <location>
        <begin position="471"/>
        <end position="666"/>
    </location>
</feature>